<evidence type="ECO:0000256" key="5">
    <source>
        <dbReference type="RuleBase" id="RU003651"/>
    </source>
</evidence>
<dbReference type="InterPro" id="IPR050168">
    <property type="entry name" value="AAA_ATPase_domain"/>
</dbReference>
<dbReference type="InterPro" id="IPR019734">
    <property type="entry name" value="TPR_rpt"/>
</dbReference>
<dbReference type="PROSITE" id="PS00674">
    <property type="entry name" value="AAA"/>
    <property type="match status" value="2"/>
</dbReference>
<dbReference type="FunFam" id="3.40.50.300:FF:001025">
    <property type="entry name" value="ATPase family, AAA domain-containing 2B"/>
    <property type="match status" value="2"/>
</dbReference>
<dbReference type="InterPro" id="IPR003960">
    <property type="entry name" value="ATPase_AAA_CS"/>
</dbReference>
<dbReference type="AlphaFoldDB" id="A0A419EPH7"/>
<dbReference type="Pfam" id="PF17862">
    <property type="entry name" value="AAA_lid_3"/>
    <property type="match status" value="1"/>
</dbReference>
<feature type="transmembrane region" description="Helical" evidence="7">
    <location>
        <begin position="178"/>
        <end position="199"/>
    </location>
</feature>
<dbReference type="Gene3D" id="3.40.50.300">
    <property type="entry name" value="P-loop containing nucleotide triphosphate hydrolases"/>
    <property type="match status" value="2"/>
</dbReference>
<dbReference type="InterPro" id="IPR011990">
    <property type="entry name" value="TPR-like_helical_dom_sf"/>
</dbReference>
<evidence type="ECO:0000313" key="10">
    <source>
        <dbReference type="Proteomes" id="UP000285961"/>
    </source>
</evidence>
<dbReference type="InterPro" id="IPR027417">
    <property type="entry name" value="P-loop_NTPase"/>
</dbReference>
<dbReference type="GO" id="GO:0016887">
    <property type="term" value="F:ATP hydrolysis activity"/>
    <property type="evidence" value="ECO:0007669"/>
    <property type="project" value="InterPro"/>
</dbReference>
<protein>
    <submittedName>
        <fullName evidence="9">AAA family ATPase</fullName>
    </submittedName>
</protein>
<feature type="transmembrane region" description="Helical" evidence="7">
    <location>
        <begin position="271"/>
        <end position="293"/>
    </location>
</feature>
<feature type="region of interest" description="Disordered" evidence="6">
    <location>
        <begin position="1"/>
        <end position="45"/>
    </location>
</feature>
<comment type="similarity">
    <text evidence="5">Belongs to the AAA ATPase family.</text>
</comment>
<keyword evidence="1 5" id="KW-0547">Nucleotide-binding</keyword>
<reference evidence="9 10" key="1">
    <citation type="journal article" date="2017" name="ISME J.">
        <title>Energy and carbon metabolisms in a deep terrestrial subsurface fluid microbial community.</title>
        <authorList>
            <person name="Momper L."/>
            <person name="Jungbluth S.P."/>
            <person name="Lee M.D."/>
            <person name="Amend J.P."/>
        </authorList>
    </citation>
    <scope>NUCLEOTIDE SEQUENCE [LARGE SCALE GENOMIC DNA]</scope>
    <source>
        <strain evidence="9">SURF_17</strain>
    </source>
</reference>
<dbReference type="Proteomes" id="UP000285961">
    <property type="component" value="Unassembled WGS sequence"/>
</dbReference>
<dbReference type="SMART" id="SM00382">
    <property type="entry name" value="AAA"/>
    <property type="match status" value="2"/>
</dbReference>
<proteinExistence type="inferred from homology"/>
<dbReference type="Gene3D" id="1.10.8.60">
    <property type="match status" value="2"/>
</dbReference>
<feature type="transmembrane region" description="Helical" evidence="7">
    <location>
        <begin position="238"/>
        <end position="265"/>
    </location>
</feature>
<keyword evidence="7" id="KW-0812">Transmembrane</keyword>
<feature type="transmembrane region" description="Helical" evidence="7">
    <location>
        <begin position="205"/>
        <end position="226"/>
    </location>
</feature>
<keyword evidence="4" id="KW-0802">TPR repeat</keyword>
<dbReference type="InterPro" id="IPR003593">
    <property type="entry name" value="AAA+_ATPase"/>
</dbReference>
<keyword evidence="7" id="KW-1133">Transmembrane helix</keyword>
<dbReference type="SUPFAM" id="SSF52540">
    <property type="entry name" value="P-loop containing nucleoside triphosphate hydrolases"/>
    <property type="match status" value="2"/>
</dbReference>
<feature type="transmembrane region" description="Helical" evidence="7">
    <location>
        <begin position="415"/>
        <end position="436"/>
    </location>
</feature>
<feature type="domain" description="AAA+ ATPase" evidence="8">
    <location>
        <begin position="518"/>
        <end position="656"/>
    </location>
</feature>
<feature type="repeat" description="TPR" evidence="4">
    <location>
        <begin position="52"/>
        <end position="85"/>
    </location>
</feature>
<dbReference type="EMBL" id="QZKI01000133">
    <property type="protein sequence ID" value="RJP64856.1"/>
    <property type="molecule type" value="Genomic_DNA"/>
</dbReference>
<keyword evidence="7" id="KW-0472">Membrane</keyword>
<gene>
    <name evidence="9" type="ORF">C4532_18600</name>
</gene>
<dbReference type="Pfam" id="PF00004">
    <property type="entry name" value="AAA"/>
    <property type="match status" value="2"/>
</dbReference>
<organism evidence="9 10">
    <name type="scientific">Candidatus Abyssobacteria bacterium SURF_17</name>
    <dbReference type="NCBI Taxonomy" id="2093361"/>
    <lineage>
        <taxon>Bacteria</taxon>
        <taxon>Pseudomonadati</taxon>
        <taxon>Candidatus Hydrogenedentota</taxon>
        <taxon>Candidatus Abyssobacteria</taxon>
    </lineage>
</organism>
<evidence type="ECO:0000256" key="1">
    <source>
        <dbReference type="ARBA" id="ARBA00022741"/>
    </source>
</evidence>
<dbReference type="InterPro" id="IPR041569">
    <property type="entry name" value="AAA_lid_3"/>
</dbReference>
<dbReference type="PANTHER" id="PTHR23077:SF171">
    <property type="entry name" value="NUCLEAR VALOSIN-CONTAINING PROTEIN-LIKE"/>
    <property type="match status" value="1"/>
</dbReference>
<feature type="transmembrane region" description="Helical" evidence="7">
    <location>
        <begin position="442"/>
        <end position="464"/>
    </location>
</feature>
<dbReference type="Gene3D" id="1.25.40.10">
    <property type="entry name" value="Tetratricopeptide repeat domain"/>
    <property type="match status" value="1"/>
</dbReference>
<feature type="compositionally biased region" description="Acidic residues" evidence="6">
    <location>
        <begin position="1"/>
        <end position="14"/>
    </location>
</feature>
<evidence type="ECO:0000256" key="4">
    <source>
        <dbReference type="PROSITE-ProRule" id="PRU00339"/>
    </source>
</evidence>
<dbReference type="PROSITE" id="PS50005">
    <property type="entry name" value="TPR"/>
    <property type="match status" value="1"/>
</dbReference>
<dbReference type="PANTHER" id="PTHR23077">
    <property type="entry name" value="AAA-FAMILY ATPASE"/>
    <property type="match status" value="1"/>
</dbReference>
<keyword evidence="3" id="KW-0175">Coiled coil</keyword>
<evidence type="ECO:0000259" key="8">
    <source>
        <dbReference type="SMART" id="SM00382"/>
    </source>
</evidence>
<dbReference type="GO" id="GO:0005524">
    <property type="term" value="F:ATP binding"/>
    <property type="evidence" value="ECO:0007669"/>
    <property type="project" value="UniProtKB-KW"/>
</dbReference>
<comment type="caution">
    <text evidence="9">The sequence shown here is derived from an EMBL/GenBank/DDBJ whole genome shotgun (WGS) entry which is preliminary data.</text>
</comment>
<keyword evidence="2 5" id="KW-0067">ATP-binding</keyword>
<accession>A0A419EPH7</accession>
<evidence type="ECO:0000256" key="2">
    <source>
        <dbReference type="ARBA" id="ARBA00022840"/>
    </source>
</evidence>
<feature type="domain" description="AAA+ ATPase" evidence="8">
    <location>
        <begin position="803"/>
        <end position="931"/>
    </location>
</feature>
<dbReference type="SUPFAM" id="SSF48452">
    <property type="entry name" value="TPR-like"/>
    <property type="match status" value="1"/>
</dbReference>
<feature type="transmembrane region" description="Helical" evidence="7">
    <location>
        <begin position="378"/>
        <end position="403"/>
    </location>
</feature>
<evidence type="ECO:0000256" key="7">
    <source>
        <dbReference type="SAM" id="Phobius"/>
    </source>
</evidence>
<sequence length="1025" mass="114039">MQDIEDFESGESEEQSAFRSDSGPDEGGVKGVGLAQPAQVHTRRKVSVPKRVRYHLLLGRTFSKRRNYVSARDQYLKVLCLDPSNTTAHKNLGLIFERHLRDLPRAFSHYAQYMKFGGTDERVHRHLERIRAALKPVRSTTAQVRDGPVLRARRKPASALALNAREFHRRCGELRKGVEAYATIPIRLFLGSGIFLALYHHFLTFRVASPSQALVVCLAAACLTAFRPHVGATASLILLFFPIALLNAFLGYLYILGAALVLLLYAKKAELPSRLLLILSMPILLRANLAYAVPLGAGMLLSARLGAGLGILSCIAGLAYMVTGNIHHLGPLSVNHVGVPIFIRPLSYEGIGDLFNGQLLVSLISPELGNALEDFVGAIWPALLFPPAIIVQIACWGAAGWAAGRWSRKGTLQHYASGLGAGAAILLLQPFFLWLFPGSFSLSLWPIFIGLLYSSMVVAVLALFSKKFLEPKTDSDVEDVSWNSIGGLEDVKAEIQMVTHHQFDPRYINLAHKFGLRSVKGVLFYGPPGCGKTMFAKVLAKEAKASFFPVKGSDFRSMWYGETDKRLAEVFEKARQHAPSIIFFDEIDNMLGKREETSSSDSPEKQVVAAFLSEMDGVKSLHDVLVVGATNEPDSIDPAALRPGRFDKLIYIPLPDQKGREKIFSVYLRGKPLAEDIHLEKLGKLTERFSGADIADVCSKVSEQAIEETLRTGHVVKITMASLEAQIKSSKPSVPLELLHKYERLREKYGRRTFRSTTDPAEEKKKYSWQQLGGLEDVKQELVEAIETPLRRPEVYERLKITPPKGVLFFGPPGCGKTLIAKVLSSHCSAHFIPVDLTRQTPETIKSWFIRARENKPCILFFDEIDSIALSRDYGPVTNQSVLTQLLEELDGVDELKQVVVIAATNRPDQIDSALMRPGRFDRLIYIPPPDLAARKQILRIHLEGKPLAKDLPLGVIARMTENYSAADLAALCYEVSMCLIRKPYRARFQITMDDFSSALRRIRPSITPEELTHFENLRAIYSRG</sequence>
<evidence type="ECO:0000256" key="6">
    <source>
        <dbReference type="SAM" id="MobiDB-lite"/>
    </source>
</evidence>
<dbReference type="InterPro" id="IPR003959">
    <property type="entry name" value="ATPase_AAA_core"/>
</dbReference>
<name>A0A419EPH7_9BACT</name>
<evidence type="ECO:0000313" key="9">
    <source>
        <dbReference type="EMBL" id="RJP64856.1"/>
    </source>
</evidence>
<evidence type="ECO:0000256" key="3">
    <source>
        <dbReference type="ARBA" id="ARBA00023054"/>
    </source>
</evidence>
<feature type="transmembrane region" description="Helical" evidence="7">
    <location>
        <begin position="305"/>
        <end position="323"/>
    </location>
</feature>